<sequence length="248" mass="28859">MDGQRRRYQEVAEVLRKELSNGTFKVGDRLRPERQIAEEMNVSRSLLREAMIMLEIEGLIDVRKGSGTYVVRLPDTDQVTPTSNLEDIGPFELLQARQLMESNIAAFAASMVTKADILRMRDALEREREDLAKGSGGYEADEEFHLLIAEATQNSVLVDMVRNLWQQRTRSKMWDKLHERIFDHTYREEWLNDHQDILDALQRRDPQAAKQAMWQHLENVKKRLMELSDVDDPAFDAYLFQQDPLTPA</sequence>
<dbReference type="InterPro" id="IPR036390">
    <property type="entry name" value="WH_DNA-bd_sf"/>
</dbReference>
<dbReference type="InterPro" id="IPR036388">
    <property type="entry name" value="WH-like_DNA-bd_sf"/>
</dbReference>
<proteinExistence type="predicted"/>
<keyword evidence="1" id="KW-0805">Transcription regulation</keyword>
<dbReference type="Gene3D" id="1.10.10.10">
    <property type="entry name" value="Winged helix-like DNA-binding domain superfamily/Winged helix DNA-binding domain"/>
    <property type="match status" value="1"/>
</dbReference>
<dbReference type="PANTHER" id="PTHR43537:SF5">
    <property type="entry name" value="UXU OPERON TRANSCRIPTIONAL REGULATOR"/>
    <property type="match status" value="1"/>
</dbReference>
<dbReference type="InterPro" id="IPR008920">
    <property type="entry name" value="TF_FadR/GntR_C"/>
</dbReference>
<keyword evidence="6" id="KW-1185">Reference proteome</keyword>
<evidence type="ECO:0000259" key="4">
    <source>
        <dbReference type="PROSITE" id="PS50949"/>
    </source>
</evidence>
<dbReference type="Pfam" id="PF07729">
    <property type="entry name" value="FCD"/>
    <property type="match status" value="1"/>
</dbReference>
<organism evidence="5 6">
    <name type="scientific">Pseudovibrio brasiliensis</name>
    <dbReference type="NCBI Taxonomy" id="1898042"/>
    <lineage>
        <taxon>Bacteria</taxon>
        <taxon>Pseudomonadati</taxon>
        <taxon>Pseudomonadota</taxon>
        <taxon>Alphaproteobacteria</taxon>
        <taxon>Hyphomicrobiales</taxon>
        <taxon>Stappiaceae</taxon>
        <taxon>Pseudovibrio</taxon>
    </lineage>
</organism>
<evidence type="ECO:0000313" key="6">
    <source>
        <dbReference type="Proteomes" id="UP000680706"/>
    </source>
</evidence>
<dbReference type="SUPFAM" id="SSF48008">
    <property type="entry name" value="GntR ligand-binding domain-like"/>
    <property type="match status" value="1"/>
</dbReference>
<evidence type="ECO:0000256" key="1">
    <source>
        <dbReference type="ARBA" id="ARBA00023015"/>
    </source>
</evidence>
<dbReference type="RefSeq" id="WP_075697986.1">
    <property type="nucleotide sequence ID" value="NZ_CP074126.1"/>
</dbReference>
<reference evidence="5 6" key="1">
    <citation type="journal article" date="2021" name="Angew. Chem. Int. Ed. Engl.">
        <title>A novel family of nonribosomal peptides modulate collective behavior in Pseudovibrio bacteria isolated from marine sponges.</title>
        <authorList>
            <person name="Ioca L.P."/>
            <person name="Dai Y."/>
            <person name="Kunakom S."/>
            <person name="Diaz-Espinosa J."/>
            <person name="Krunic A."/>
            <person name="Crnkovic C.M."/>
            <person name="Orjala J."/>
            <person name="Sanchez L.M."/>
            <person name="Ferreira A.G."/>
            <person name="Berlinck R.G.S."/>
            <person name="Eustaquio A.S."/>
        </authorList>
    </citation>
    <scope>NUCLEOTIDE SEQUENCE [LARGE SCALE GENOMIC DNA]</scope>
    <source>
        <strain evidence="5 6">Ab134</strain>
    </source>
</reference>
<dbReference type="InterPro" id="IPR011711">
    <property type="entry name" value="GntR_C"/>
</dbReference>
<accession>A0ABX8AJU5</accession>
<evidence type="ECO:0000256" key="3">
    <source>
        <dbReference type="ARBA" id="ARBA00023163"/>
    </source>
</evidence>
<dbReference type="PROSITE" id="PS50949">
    <property type="entry name" value="HTH_GNTR"/>
    <property type="match status" value="1"/>
</dbReference>
<dbReference type="EMBL" id="CP074126">
    <property type="protein sequence ID" value="QUS55353.1"/>
    <property type="molecule type" value="Genomic_DNA"/>
</dbReference>
<dbReference type="PANTHER" id="PTHR43537">
    <property type="entry name" value="TRANSCRIPTIONAL REGULATOR, GNTR FAMILY"/>
    <property type="match status" value="1"/>
</dbReference>
<gene>
    <name evidence="5" type="ORF">KGB56_18785</name>
</gene>
<dbReference type="Proteomes" id="UP000680706">
    <property type="component" value="Chromosome"/>
</dbReference>
<dbReference type="SUPFAM" id="SSF46785">
    <property type="entry name" value="Winged helix' DNA-binding domain"/>
    <property type="match status" value="1"/>
</dbReference>
<evidence type="ECO:0000313" key="5">
    <source>
        <dbReference type="EMBL" id="QUS55353.1"/>
    </source>
</evidence>
<protein>
    <submittedName>
        <fullName evidence="5">FCD domain-containing protein</fullName>
    </submittedName>
</protein>
<dbReference type="SMART" id="SM00345">
    <property type="entry name" value="HTH_GNTR"/>
    <property type="match status" value="1"/>
</dbReference>
<feature type="domain" description="HTH gntR-type" evidence="4">
    <location>
        <begin position="5"/>
        <end position="73"/>
    </location>
</feature>
<dbReference type="PRINTS" id="PR00035">
    <property type="entry name" value="HTHGNTR"/>
</dbReference>
<dbReference type="SMART" id="SM00895">
    <property type="entry name" value="FCD"/>
    <property type="match status" value="1"/>
</dbReference>
<evidence type="ECO:0000256" key="2">
    <source>
        <dbReference type="ARBA" id="ARBA00023125"/>
    </source>
</evidence>
<dbReference type="CDD" id="cd07377">
    <property type="entry name" value="WHTH_GntR"/>
    <property type="match status" value="1"/>
</dbReference>
<name>A0ABX8AJU5_9HYPH</name>
<dbReference type="Gene3D" id="1.20.120.530">
    <property type="entry name" value="GntR ligand-binding domain-like"/>
    <property type="match status" value="1"/>
</dbReference>
<keyword evidence="3" id="KW-0804">Transcription</keyword>
<dbReference type="InterPro" id="IPR000524">
    <property type="entry name" value="Tscrpt_reg_HTH_GntR"/>
</dbReference>
<keyword evidence="2" id="KW-0238">DNA-binding</keyword>
<dbReference type="Pfam" id="PF00392">
    <property type="entry name" value="GntR"/>
    <property type="match status" value="1"/>
</dbReference>